<dbReference type="Pfam" id="PF01809">
    <property type="entry name" value="YidD"/>
    <property type="match status" value="1"/>
</dbReference>
<evidence type="ECO:0000313" key="3">
    <source>
        <dbReference type="EMBL" id="MBB1162987.1"/>
    </source>
</evidence>
<proteinExistence type="inferred from homology"/>
<evidence type="ECO:0000313" key="4">
    <source>
        <dbReference type="Proteomes" id="UP000586093"/>
    </source>
</evidence>
<keyword evidence="4" id="KW-1185">Reference proteome</keyword>
<dbReference type="RefSeq" id="WP_182665444.1">
    <property type="nucleotide sequence ID" value="NZ_JACIVI010000005.1"/>
</dbReference>
<comment type="caution">
    <text evidence="3">The sequence shown here is derived from an EMBL/GenBank/DDBJ whole genome shotgun (WGS) entry which is preliminary data.</text>
</comment>
<feature type="region of interest" description="Disordered" evidence="2">
    <location>
        <begin position="84"/>
        <end position="103"/>
    </location>
</feature>
<comment type="subcellular location">
    <subcellularLocation>
        <location evidence="1">Cell membrane</location>
        <topology evidence="1">Peripheral membrane protein</topology>
        <orientation evidence="1">Cytoplasmic side</orientation>
    </subcellularLocation>
</comment>
<dbReference type="HAMAP" id="MF_00386">
    <property type="entry name" value="UPF0161_YidD"/>
    <property type="match status" value="1"/>
</dbReference>
<keyword evidence="1" id="KW-0472">Membrane</keyword>
<accession>A0A839HJR1</accession>
<name>A0A839HJR1_9BURK</name>
<dbReference type="EMBL" id="JACIVI010000005">
    <property type="protein sequence ID" value="MBB1162987.1"/>
    <property type="molecule type" value="Genomic_DNA"/>
</dbReference>
<sequence length="103" mass="10932">MSASTLSWAARALRGLLKAYRLLLSPWIGSACRFTPSCSVYGLEAIERHGAFHGSLLTAGRLLRCHPGCAGGCDPVPRQAARGWLLGRRPDPAPSSSSSEITP</sequence>
<dbReference type="Proteomes" id="UP000586093">
    <property type="component" value="Unassembled WGS sequence"/>
</dbReference>
<dbReference type="PANTHER" id="PTHR33383">
    <property type="entry name" value="MEMBRANE PROTEIN INSERTION EFFICIENCY FACTOR-RELATED"/>
    <property type="match status" value="1"/>
</dbReference>
<reference evidence="3 4" key="1">
    <citation type="submission" date="2020-08" db="EMBL/GenBank/DDBJ databases">
        <title>Aquariorum lacteus gen. nov., sp. nov., a new member of the family Comamonadaceae, isolated from freshwater aquarium.</title>
        <authorList>
            <person name="Chun S.-J."/>
        </authorList>
    </citation>
    <scope>NUCLEOTIDE SEQUENCE [LARGE SCALE GENOMIC DNA]</scope>
    <source>
        <strain evidence="3 4">SJAQ100</strain>
    </source>
</reference>
<protein>
    <recommendedName>
        <fullName evidence="1">Putative membrane protein insertion efficiency factor</fullName>
    </recommendedName>
</protein>
<organism evidence="3 4">
    <name type="scientific">Aquariibacter albus</name>
    <dbReference type="NCBI Taxonomy" id="2759899"/>
    <lineage>
        <taxon>Bacteria</taxon>
        <taxon>Pseudomonadati</taxon>
        <taxon>Pseudomonadota</taxon>
        <taxon>Betaproteobacteria</taxon>
        <taxon>Burkholderiales</taxon>
        <taxon>Sphaerotilaceae</taxon>
        <taxon>Aquariibacter</taxon>
    </lineage>
</organism>
<evidence type="ECO:0000256" key="2">
    <source>
        <dbReference type="SAM" id="MobiDB-lite"/>
    </source>
</evidence>
<dbReference type="AlphaFoldDB" id="A0A839HJR1"/>
<dbReference type="NCBIfam" id="TIGR00278">
    <property type="entry name" value="membrane protein insertion efficiency factor YidD"/>
    <property type="match status" value="1"/>
</dbReference>
<dbReference type="GO" id="GO:0005886">
    <property type="term" value="C:plasma membrane"/>
    <property type="evidence" value="ECO:0007669"/>
    <property type="project" value="UniProtKB-SubCell"/>
</dbReference>
<gene>
    <name evidence="3" type="primary">yidD</name>
    <name evidence="3" type="ORF">H4F90_13460</name>
</gene>
<dbReference type="PANTHER" id="PTHR33383:SF1">
    <property type="entry name" value="MEMBRANE PROTEIN INSERTION EFFICIENCY FACTOR-RELATED"/>
    <property type="match status" value="1"/>
</dbReference>
<dbReference type="SMART" id="SM01234">
    <property type="entry name" value="Haemolytic"/>
    <property type="match status" value="1"/>
</dbReference>
<keyword evidence="1" id="KW-1003">Cell membrane</keyword>
<dbReference type="InterPro" id="IPR002696">
    <property type="entry name" value="Membr_insert_effic_factor_YidD"/>
</dbReference>
<evidence type="ECO:0000256" key="1">
    <source>
        <dbReference type="HAMAP-Rule" id="MF_00386"/>
    </source>
</evidence>
<comment type="similarity">
    <text evidence="1">Belongs to the UPF0161 family.</text>
</comment>
<comment type="function">
    <text evidence="1">Could be involved in insertion of integral membrane proteins into the membrane.</text>
</comment>